<evidence type="ECO:0000313" key="2">
    <source>
        <dbReference type="Proteomes" id="UP000499080"/>
    </source>
</evidence>
<accession>A0A4Y2CRZ0</accession>
<sequence length="98" mass="11493">MRLTLYHEDTRRLFHSVHPNFDPASDGHDDARVGIPLSILQRHTNMDHDGRYSMHQAHIPGRSSAESDLDLRFETLPPTHNASFYRKKVYEYSSKWET</sequence>
<name>A0A4Y2CRZ0_ARAVE</name>
<dbReference type="EMBL" id="BGPR01000240">
    <property type="protein sequence ID" value="GBM07221.1"/>
    <property type="molecule type" value="Genomic_DNA"/>
</dbReference>
<evidence type="ECO:0000313" key="1">
    <source>
        <dbReference type="EMBL" id="GBM07221.1"/>
    </source>
</evidence>
<dbReference type="Proteomes" id="UP000499080">
    <property type="component" value="Unassembled WGS sequence"/>
</dbReference>
<reference evidence="1 2" key="1">
    <citation type="journal article" date="2019" name="Sci. Rep.">
        <title>Orb-weaving spider Araneus ventricosus genome elucidates the spidroin gene catalogue.</title>
        <authorList>
            <person name="Kono N."/>
            <person name="Nakamura H."/>
            <person name="Ohtoshi R."/>
            <person name="Moran D.A.P."/>
            <person name="Shinohara A."/>
            <person name="Yoshida Y."/>
            <person name="Fujiwara M."/>
            <person name="Mori M."/>
            <person name="Tomita M."/>
            <person name="Arakawa K."/>
        </authorList>
    </citation>
    <scope>NUCLEOTIDE SEQUENCE [LARGE SCALE GENOMIC DNA]</scope>
</reference>
<keyword evidence="2" id="KW-1185">Reference proteome</keyword>
<protein>
    <submittedName>
        <fullName evidence="1">Uncharacterized protein</fullName>
    </submittedName>
</protein>
<proteinExistence type="predicted"/>
<gene>
    <name evidence="1" type="ORF">AVEN_25479_1</name>
</gene>
<comment type="caution">
    <text evidence="1">The sequence shown here is derived from an EMBL/GenBank/DDBJ whole genome shotgun (WGS) entry which is preliminary data.</text>
</comment>
<organism evidence="1 2">
    <name type="scientific">Araneus ventricosus</name>
    <name type="common">Orbweaver spider</name>
    <name type="synonym">Epeira ventricosa</name>
    <dbReference type="NCBI Taxonomy" id="182803"/>
    <lineage>
        <taxon>Eukaryota</taxon>
        <taxon>Metazoa</taxon>
        <taxon>Ecdysozoa</taxon>
        <taxon>Arthropoda</taxon>
        <taxon>Chelicerata</taxon>
        <taxon>Arachnida</taxon>
        <taxon>Araneae</taxon>
        <taxon>Araneomorphae</taxon>
        <taxon>Entelegynae</taxon>
        <taxon>Araneoidea</taxon>
        <taxon>Araneidae</taxon>
        <taxon>Araneus</taxon>
    </lineage>
</organism>
<dbReference type="AlphaFoldDB" id="A0A4Y2CRZ0"/>